<evidence type="ECO:0000313" key="1">
    <source>
        <dbReference type="EMBL" id="GLI22264.1"/>
    </source>
</evidence>
<protein>
    <submittedName>
        <fullName evidence="2">Arc/MetJ family transcription regulator</fullName>
    </submittedName>
</protein>
<evidence type="ECO:0000313" key="4">
    <source>
        <dbReference type="Proteomes" id="UP001245370"/>
    </source>
</evidence>
<sequence>MRTTLAIDDELLARAQALTGMTEKSALVREALKALIARESALRLARLGGSEPQLEPIRRRRPDE</sequence>
<reference evidence="2 4" key="2">
    <citation type="submission" date="2023-07" db="EMBL/GenBank/DDBJ databases">
        <title>Genomic Encyclopedia of Type Strains, Phase IV (KMG-IV): sequencing the most valuable type-strain genomes for metagenomic binning, comparative biology and taxonomic classification.</title>
        <authorList>
            <person name="Goeker M."/>
        </authorList>
    </citation>
    <scope>NUCLEOTIDE SEQUENCE [LARGE SCALE GENOMIC DNA]</scope>
    <source>
        <strain evidence="2 4">DSM 338</strain>
    </source>
</reference>
<dbReference type="InterPro" id="IPR019239">
    <property type="entry name" value="VapB_antitoxin"/>
</dbReference>
<dbReference type="Pfam" id="PF09957">
    <property type="entry name" value="VapB_antitoxin"/>
    <property type="match status" value="1"/>
</dbReference>
<evidence type="ECO:0000313" key="2">
    <source>
        <dbReference type="EMBL" id="MDR6331992.1"/>
    </source>
</evidence>
<organism evidence="1 3">
    <name type="scientific">Xanthobacter flavus</name>
    <dbReference type="NCBI Taxonomy" id="281"/>
    <lineage>
        <taxon>Bacteria</taxon>
        <taxon>Pseudomonadati</taxon>
        <taxon>Pseudomonadota</taxon>
        <taxon>Alphaproteobacteria</taxon>
        <taxon>Hyphomicrobiales</taxon>
        <taxon>Xanthobacteraceae</taxon>
        <taxon>Xanthobacter</taxon>
    </lineage>
</organism>
<accession>A0A9W6CK88</accession>
<dbReference type="EMBL" id="JAVDPY010000001">
    <property type="protein sequence ID" value="MDR6331992.1"/>
    <property type="molecule type" value="Genomic_DNA"/>
</dbReference>
<dbReference type="AlphaFoldDB" id="A0A9W6CK88"/>
<dbReference type="Proteomes" id="UP001245370">
    <property type="component" value="Unassembled WGS sequence"/>
</dbReference>
<proteinExistence type="predicted"/>
<evidence type="ECO:0000313" key="3">
    <source>
        <dbReference type="Proteomes" id="UP001144397"/>
    </source>
</evidence>
<name>A0A9W6CK88_XANFL</name>
<reference evidence="1" key="1">
    <citation type="submission" date="2022-12" db="EMBL/GenBank/DDBJ databases">
        <title>Reference genome sequencing for broad-spectrum identification of bacterial and archaeal isolates by mass spectrometry.</title>
        <authorList>
            <person name="Sekiguchi Y."/>
            <person name="Tourlousse D.M."/>
        </authorList>
    </citation>
    <scope>NUCLEOTIDE SEQUENCE</scope>
    <source>
        <strain evidence="1">301</strain>
    </source>
</reference>
<gene>
    <name evidence="2" type="ORF">GGQ86_000439</name>
    <name evidence="1" type="ORF">XFLAVUS301_19380</name>
</gene>
<keyword evidence="4" id="KW-1185">Reference proteome</keyword>
<dbReference type="Proteomes" id="UP001144397">
    <property type="component" value="Unassembled WGS sequence"/>
</dbReference>
<dbReference type="EMBL" id="BSDO01000002">
    <property type="protein sequence ID" value="GLI22264.1"/>
    <property type="molecule type" value="Genomic_DNA"/>
</dbReference>
<comment type="caution">
    <text evidence="1">The sequence shown here is derived from an EMBL/GenBank/DDBJ whole genome shotgun (WGS) entry which is preliminary data.</text>
</comment>
<dbReference type="RefSeq" id="WP_169120256.1">
    <property type="nucleotide sequence ID" value="NZ_BSDO01000002.1"/>
</dbReference>
<dbReference type="GeneID" id="95762728"/>